<dbReference type="AlphaFoldDB" id="A0A6M3LAA6"/>
<dbReference type="EMBL" id="MT142902">
    <property type="protein sequence ID" value="QJA90274.1"/>
    <property type="molecule type" value="Genomic_DNA"/>
</dbReference>
<name>A0A6M3LAA6_9ZZZZ</name>
<sequence length="57" mass="6824">MDDVKNIYIEDVIKEMKAILRGKKVVGFRQQPYYGKLEVTFQSGQHQYWATYQTHKD</sequence>
<reference evidence="1" key="1">
    <citation type="submission" date="2020-03" db="EMBL/GenBank/DDBJ databases">
        <title>The deep terrestrial virosphere.</title>
        <authorList>
            <person name="Holmfeldt K."/>
            <person name="Nilsson E."/>
            <person name="Simone D."/>
            <person name="Lopez-Fernandez M."/>
            <person name="Wu X."/>
            <person name="de Brujin I."/>
            <person name="Lundin D."/>
            <person name="Andersson A."/>
            <person name="Bertilsson S."/>
            <person name="Dopson M."/>
        </authorList>
    </citation>
    <scope>NUCLEOTIDE SEQUENCE</scope>
    <source>
        <strain evidence="1">MM415B02408</strain>
    </source>
</reference>
<accession>A0A6M3LAA6</accession>
<gene>
    <name evidence="1" type="ORF">MM415B02408_0006</name>
</gene>
<organism evidence="1">
    <name type="scientific">viral metagenome</name>
    <dbReference type="NCBI Taxonomy" id="1070528"/>
    <lineage>
        <taxon>unclassified sequences</taxon>
        <taxon>metagenomes</taxon>
        <taxon>organismal metagenomes</taxon>
    </lineage>
</organism>
<evidence type="ECO:0000313" key="1">
    <source>
        <dbReference type="EMBL" id="QJA90274.1"/>
    </source>
</evidence>
<protein>
    <submittedName>
        <fullName evidence="1">Uncharacterized protein</fullName>
    </submittedName>
</protein>
<proteinExistence type="predicted"/>